<comment type="caution">
    <text evidence="2">The sequence shown here is derived from an EMBL/GenBank/DDBJ whole genome shotgun (WGS) entry which is preliminary data.</text>
</comment>
<accession>A0ABQ9TBN1</accession>
<evidence type="ECO:0000256" key="1">
    <source>
        <dbReference type="SAM" id="MobiDB-lite"/>
    </source>
</evidence>
<sequence length="189" mass="20805">MSHSPGWARQGLHREESRGDGSRSPEGRGGGNTTDVERLEEYQRVRNSQYHRRQVWGEAGRVAQTVGSQSPDFRGGAWQLGDPGWVSGLCGLLSPLASDRLLAVPRAAEKKAKVTKLLLRTLESSWSHPDCPVGWKQIPLTWEWAEEQLLHAVVVPKMTTCQAGPGHWAHTLSFTPHNPKMTTCQAGPG</sequence>
<name>A0ABQ9TBN1_SAGOE</name>
<reference evidence="2 3" key="1">
    <citation type="submission" date="2023-05" db="EMBL/GenBank/DDBJ databases">
        <title>B98-5 Cell Line De Novo Hybrid Assembly: An Optical Mapping Approach.</title>
        <authorList>
            <person name="Kananen K."/>
            <person name="Auerbach J.A."/>
            <person name="Kautto E."/>
            <person name="Blachly J.S."/>
        </authorList>
    </citation>
    <scope>NUCLEOTIDE SEQUENCE [LARGE SCALE GENOMIC DNA]</scope>
    <source>
        <strain evidence="2">B95-8</strain>
        <tissue evidence="2">Cell line</tissue>
    </source>
</reference>
<feature type="compositionally biased region" description="Basic and acidic residues" evidence="1">
    <location>
        <begin position="12"/>
        <end position="26"/>
    </location>
</feature>
<proteinExistence type="predicted"/>
<feature type="region of interest" description="Disordered" evidence="1">
    <location>
        <begin position="1"/>
        <end position="39"/>
    </location>
</feature>
<organism evidence="2 3">
    <name type="scientific">Saguinus oedipus</name>
    <name type="common">Cotton-top tamarin</name>
    <name type="synonym">Oedipomidas oedipus</name>
    <dbReference type="NCBI Taxonomy" id="9490"/>
    <lineage>
        <taxon>Eukaryota</taxon>
        <taxon>Metazoa</taxon>
        <taxon>Chordata</taxon>
        <taxon>Craniata</taxon>
        <taxon>Vertebrata</taxon>
        <taxon>Euteleostomi</taxon>
        <taxon>Mammalia</taxon>
        <taxon>Eutheria</taxon>
        <taxon>Euarchontoglires</taxon>
        <taxon>Primates</taxon>
        <taxon>Haplorrhini</taxon>
        <taxon>Platyrrhini</taxon>
        <taxon>Cebidae</taxon>
        <taxon>Callitrichinae</taxon>
        <taxon>Saguinus</taxon>
    </lineage>
</organism>
<protein>
    <submittedName>
        <fullName evidence="2">Uncharacterized protein</fullName>
    </submittedName>
</protein>
<dbReference type="EMBL" id="JASSZA010000043">
    <property type="protein sequence ID" value="KAK2082157.1"/>
    <property type="molecule type" value="Genomic_DNA"/>
</dbReference>
<gene>
    <name evidence="2" type="ORF">P7K49_039382</name>
</gene>
<evidence type="ECO:0000313" key="2">
    <source>
        <dbReference type="EMBL" id="KAK2082157.1"/>
    </source>
</evidence>
<evidence type="ECO:0000313" key="3">
    <source>
        <dbReference type="Proteomes" id="UP001266305"/>
    </source>
</evidence>
<keyword evidence="3" id="KW-1185">Reference proteome</keyword>
<dbReference type="Proteomes" id="UP001266305">
    <property type="component" value="Unassembled WGS sequence"/>
</dbReference>